<keyword evidence="2" id="KW-1185">Reference proteome</keyword>
<sequence>MSSSQFMLQGKEKPLNCPMPLRCHPCTDLFDVILTKDEEQSAGFFNGSPPCRVANPVVNDPRFRSRRGGCVPARVSGGIMPAAVRIEGFACLDSADGKHNHVC</sequence>
<proteinExistence type="predicted"/>
<organism evidence="1 2">
    <name type="scientific">Dioscorea alata</name>
    <name type="common">Purple yam</name>
    <dbReference type="NCBI Taxonomy" id="55571"/>
    <lineage>
        <taxon>Eukaryota</taxon>
        <taxon>Viridiplantae</taxon>
        <taxon>Streptophyta</taxon>
        <taxon>Embryophyta</taxon>
        <taxon>Tracheophyta</taxon>
        <taxon>Spermatophyta</taxon>
        <taxon>Magnoliopsida</taxon>
        <taxon>Liliopsida</taxon>
        <taxon>Dioscoreales</taxon>
        <taxon>Dioscoreaceae</taxon>
        <taxon>Dioscorea</taxon>
    </lineage>
</organism>
<comment type="caution">
    <text evidence="1">The sequence shown here is derived from an EMBL/GenBank/DDBJ whole genome shotgun (WGS) entry which is preliminary data.</text>
</comment>
<evidence type="ECO:0000313" key="2">
    <source>
        <dbReference type="Proteomes" id="UP000827976"/>
    </source>
</evidence>
<dbReference type="Proteomes" id="UP000827976">
    <property type="component" value="Chromosome 4"/>
</dbReference>
<gene>
    <name evidence="1" type="ORF">IHE45_04G089400</name>
</gene>
<evidence type="ECO:0000313" key="1">
    <source>
        <dbReference type="EMBL" id="KAH7686216.1"/>
    </source>
</evidence>
<dbReference type="EMBL" id="CM037014">
    <property type="protein sequence ID" value="KAH7686216.1"/>
    <property type="molecule type" value="Genomic_DNA"/>
</dbReference>
<name>A0ACB7WDS7_DIOAL</name>
<accession>A0ACB7WDS7</accession>
<reference evidence="2" key="1">
    <citation type="journal article" date="2022" name="Nat. Commun.">
        <title>Chromosome evolution and the genetic basis of agronomically important traits in greater yam.</title>
        <authorList>
            <person name="Bredeson J.V."/>
            <person name="Lyons J.B."/>
            <person name="Oniyinde I.O."/>
            <person name="Okereke N.R."/>
            <person name="Kolade O."/>
            <person name="Nnabue I."/>
            <person name="Nwadili C.O."/>
            <person name="Hribova E."/>
            <person name="Parker M."/>
            <person name="Nwogha J."/>
            <person name="Shu S."/>
            <person name="Carlson J."/>
            <person name="Kariba R."/>
            <person name="Muthemba S."/>
            <person name="Knop K."/>
            <person name="Barton G.J."/>
            <person name="Sherwood A.V."/>
            <person name="Lopez-Montes A."/>
            <person name="Asiedu R."/>
            <person name="Jamnadass R."/>
            <person name="Muchugi A."/>
            <person name="Goodstein D."/>
            <person name="Egesi C.N."/>
            <person name="Featherston J."/>
            <person name="Asfaw A."/>
            <person name="Simpson G.G."/>
            <person name="Dolezel J."/>
            <person name="Hendre P.S."/>
            <person name="Van Deynze A."/>
            <person name="Kumar P.L."/>
            <person name="Obidiegwu J.E."/>
            <person name="Bhattacharjee R."/>
            <person name="Rokhsar D.S."/>
        </authorList>
    </citation>
    <scope>NUCLEOTIDE SEQUENCE [LARGE SCALE GENOMIC DNA]</scope>
    <source>
        <strain evidence="2">cv. TDa95/00328</strain>
    </source>
</reference>
<protein>
    <submittedName>
        <fullName evidence="1">Uncharacterized protein</fullName>
    </submittedName>
</protein>